<feature type="region of interest" description="Disordered" evidence="1">
    <location>
        <begin position="1"/>
        <end position="25"/>
    </location>
</feature>
<evidence type="ECO:0000256" key="1">
    <source>
        <dbReference type="SAM" id="MobiDB-lite"/>
    </source>
</evidence>
<accession>A0A8H9I0W6</accession>
<comment type="caution">
    <text evidence="2">The sequence shown here is derived from an EMBL/GenBank/DDBJ whole genome shotgun (WGS) entry which is preliminary data.</text>
</comment>
<evidence type="ECO:0000313" key="3">
    <source>
        <dbReference type="Proteomes" id="UP000623776"/>
    </source>
</evidence>
<organism evidence="2 3">
    <name type="scientific">Vreelandella hamiltonii</name>
    <dbReference type="NCBI Taxonomy" id="502829"/>
    <lineage>
        <taxon>Bacteria</taxon>
        <taxon>Pseudomonadati</taxon>
        <taxon>Pseudomonadota</taxon>
        <taxon>Gammaproteobacteria</taxon>
        <taxon>Oceanospirillales</taxon>
        <taxon>Halomonadaceae</taxon>
        <taxon>Vreelandella</taxon>
    </lineage>
</organism>
<sequence length="60" mass="6832">MPAVVKPLTKKASHESIEAGQGHDATSTWRVYPYNDEKKGVNKPRQFNNLYCIAIRNKTE</sequence>
<name>A0A8H9I0W6_9GAMM</name>
<proteinExistence type="predicted"/>
<keyword evidence="3" id="KW-1185">Reference proteome</keyword>
<evidence type="ECO:0000313" key="2">
    <source>
        <dbReference type="EMBL" id="GGW22247.1"/>
    </source>
</evidence>
<reference evidence="3" key="1">
    <citation type="journal article" date="2019" name="Int. J. Syst. Evol. Microbiol.">
        <title>The Global Catalogue of Microorganisms (GCM) 10K type strain sequencing project: providing services to taxonomists for standard genome sequencing and annotation.</title>
        <authorList>
            <consortium name="The Broad Institute Genomics Platform"/>
            <consortium name="The Broad Institute Genome Sequencing Center for Infectious Disease"/>
            <person name="Wu L."/>
            <person name="Ma J."/>
        </authorList>
    </citation>
    <scope>NUCLEOTIDE SEQUENCE [LARGE SCALE GENOMIC DNA]</scope>
    <source>
        <strain evidence="3">KCTC 22154</strain>
    </source>
</reference>
<dbReference type="EMBL" id="BMXN01000004">
    <property type="protein sequence ID" value="GGW22247.1"/>
    <property type="molecule type" value="Genomic_DNA"/>
</dbReference>
<protein>
    <submittedName>
        <fullName evidence="2">Uncharacterized protein</fullName>
    </submittedName>
</protein>
<gene>
    <name evidence="2" type="ORF">GCM10007157_11150</name>
</gene>
<dbReference type="AlphaFoldDB" id="A0A8H9I0W6"/>
<dbReference type="Proteomes" id="UP000623776">
    <property type="component" value="Unassembled WGS sequence"/>
</dbReference>